<dbReference type="FunFam" id="3.40.980.10:FF:000002">
    <property type="entry name" value="Molybdopterin molybdenumtransferase"/>
    <property type="match status" value="1"/>
</dbReference>
<dbReference type="SUPFAM" id="SSF53218">
    <property type="entry name" value="Molybdenum cofactor biosynthesis proteins"/>
    <property type="match status" value="2"/>
</dbReference>
<evidence type="ECO:0000256" key="9">
    <source>
        <dbReference type="ARBA" id="ARBA00022840"/>
    </source>
</evidence>
<dbReference type="EMBL" id="LR899012">
    <property type="protein sequence ID" value="CAD7087392.1"/>
    <property type="molecule type" value="Genomic_DNA"/>
</dbReference>
<evidence type="ECO:0000256" key="11">
    <source>
        <dbReference type="ARBA" id="ARBA00023150"/>
    </source>
</evidence>
<keyword evidence="10 14" id="KW-0460">Magnesium</keyword>
<dbReference type="InterPro" id="IPR038987">
    <property type="entry name" value="MoeA-like"/>
</dbReference>
<dbReference type="GO" id="GO:0006777">
    <property type="term" value="P:Mo-molybdopterin cofactor biosynthetic process"/>
    <property type="evidence" value="ECO:0007669"/>
    <property type="project" value="UniProtKB-UniRule"/>
</dbReference>
<dbReference type="GO" id="GO:0097112">
    <property type="term" value="P:gamma-aminobutyric acid receptor clustering"/>
    <property type="evidence" value="ECO:0007669"/>
    <property type="project" value="TreeGrafter"/>
</dbReference>
<dbReference type="InterPro" id="IPR008284">
    <property type="entry name" value="MoCF_biosynth_CS"/>
</dbReference>
<organism evidence="16 17">
    <name type="scientific">Hermetia illucens</name>
    <name type="common">Black soldier fly</name>
    <dbReference type="NCBI Taxonomy" id="343691"/>
    <lineage>
        <taxon>Eukaryota</taxon>
        <taxon>Metazoa</taxon>
        <taxon>Ecdysozoa</taxon>
        <taxon>Arthropoda</taxon>
        <taxon>Hexapoda</taxon>
        <taxon>Insecta</taxon>
        <taxon>Pterygota</taxon>
        <taxon>Neoptera</taxon>
        <taxon>Endopterygota</taxon>
        <taxon>Diptera</taxon>
        <taxon>Brachycera</taxon>
        <taxon>Stratiomyomorpha</taxon>
        <taxon>Stratiomyidae</taxon>
        <taxon>Hermetiinae</taxon>
        <taxon>Hermetia</taxon>
    </lineage>
</organism>
<comment type="function">
    <text evidence="14">Catalyzes two steps in the biosynthesis of the molybdenum cofactor. In the first step, molybdopterin is adenylated. Subsequently, molybdate is inserted into adenylated molybdopterin and AMP is released.</text>
</comment>
<dbReference type="InterPro" id="IPR001453">
    <property type="entry name" value="MoaB/Mog_dom"/>
</dbReference>
<evidence type="ECO:0000256" key="4">
    <source>
        <dbReference type="ARBA" id="ARBA00008339"/>
    </source>
</evidence>
<dbReference type="GO" id="GO:0099634">
    <property type="term" value="C:postsynaptic specialization membrane"/>
    <property type="evidence" value="ECO:0007669"/>
    <property type="project" value="GOC"/>
</dbReference>
<dbReference type="GO" id="GO:0061598">
    <property type="term" value="F:molybdopterin adenylyltransferase activity"/>
    <property type="evidence" value="ECO:0007669"/>
    <property type="project" value="UniProtKB-UniRule"/>
</dbReference>
<evidence type="ECO:0000259" key="15">
    <source>
        <dbReference type="SMART" id="SM00852"/>
    </source>
</evidence>
<comment type="similarity">
    <text evidence="3">In the N-terminal section; belongs to the MoaB/Mog family.</text>
</comment>
<feature type="domain" description="MoaB/Mog" evidence="15">
    <location>
        <begin position="7"/>
        <end position="152"/>
    </location>
</feature>
<dbReference type="GO" id="GO:0005829">
    <property type="term" value="C:cytosol"/>
    <property type="evidence" value="ECO:0007669"/>
    <property type="project" value="TreeGrafter"/>
</dbReference>
<dbReference type="GO" id="GO:0072579">
    <property type="term" value="P:glycine receptor clustering"/>
    <property type="evidence" value="ECO:0007669"/>
    <property type="project" value="TreeGrafter"/>
</dbReference>
<dbReference type="FunFam" id="3.40.980.10:FF:000004">
    <property type="entry name" value="Molybdopterin molybdenumtransferase"/>
    <property type="match status" value="1"/>
</dbReference>
<name>A0A7R8YX11_HERIL</name>
<dbReference type="GO" id="GO:0046872">
    <property type="term" value="F:metal ion binding"/>
    <property type="evidence" value="ECO:0007669"/>
    <property type="project" value="UniProtKB-UniRule"/>
</dbReference>
<dbReference type="InterPro" id="IPR036425">
    <property type="entry name" value="MoaB/Mog-like_dom_sf"/>
</dbReference>
<dbReference type="Gene3D" id="2.170.190.11">
    <property type="entry name" value="Molybdopterin biosynthesis moea protein, domain 3"/>
    <property type="match status" value="1"/>
</dbReference>
<evidence type="ECO:0000256" key="1">
    <source>
        <dbReference type="ARBA" id="ARBA00001946"/>
    </source>
</evidence>
<dbReference type="PROSITE" id="PS01079">
    <property type="entry name" value="MOCF_BIOSYNTHESIS_2"/>
    <property type="match status" value="1"/>
</dbReference>
<evidence type="ECO:0000256" key="14">
    <source>
        <dbReference type="RuleBase" id="RU365090"/>
    </source>
</evidence>
<comment type="pathway">
    <text evidence="2 14">Cofactor biosynthesis; molybdopterin biosynthesis.</text>
</comment>
<dbReference type="FunFam" id="2.170.190.11:FF:000001">
    <property type="entry name" value="Molybdopterin molybdenumtransferase"/>
    <property type="match status" value="1"/>
</dbReference>
<evidence type="ECO:0000313" key="17">
    <source>
        <dbReference type="Proteomes" id="UP000594454"/>
    </source>
</evidence>
<evidence type="ECO:0000256" key="8">
    <source>
        <dbReference type="ARBA" id="ARBA00022741"/>
    </source>
</evidence>
<feature type="domain" description="MoaB/Mog" evidence="15">
    <location>
        <begin position="370"/>
        <end position="508"/>
    </location>
</feature>
<keyword evidence="5 14" id="KW-0500">Molybdenum</keyword>
<keyword evidence="17" id="KW-1185">Reference proteome</keyword>
<dbReference type="InterPro" id="IPR005111">
    <property type="entry name" value="MoeA_C_domain_IV"/>
</dbReference>
<dbReference type="CDD" id="cd00887">
    <property type="entry name" value="MoeA"/>
    <property type="match status" value="1"/>
</dbReference>
<evidence type="ECO:0000256" key="7">
    <source>
        <dbReference type="ARBA" id="ARBA00022723"/>
    </source>
</evidence>
<dbReference type="OrthoDB" id="4349954at2759"/>
<dbReference type="FunCoup" id="A0A7R8YX11">
    <property type="interactions" value="754"/>
</dbReference>
<evidence type="ECO:0000256" key="10">
    <source>
        <dbReference type="ARBA" id="ARBA00022842"/>
    </source>
</evidence>
<evidence type="ECO:0000256" key="12">
    <source>
        <dbReference type="ARBA" id="ARBA00023268"/>
    </source>
</evidence>
<keyword evidence="12" id="KW-0511">Multifunctional enzyme</keyword>
<dbReference type="Pfam" id="PF00994">
    <property type="entry name" value="MoCF_biosynth"/>
    <property type="match status" value="2"/>
</dbReference>
<dbReference type="SUPFAM" id="SSF63867">
    <property type="entry name" value="MoeA C-terminal domain-like"/>
    <property type="match status" value="1"/>
</dbReference>
<dbReference type="Pfam" id="PF03454">
    <property type="entry name" value="MoeA_C"/>
    <property type="match status" value="1"/>
</dbReference>
<reference evidence="16 17" key="1">
    <citation type="submission" date="2020-11" db="EMBL/GenBank/DDBJ databases">
        <authorList>
            <person name="Wallbank WR R."/>
            <person name="Pardo Diaz C."/>
            <person name="Kozak K."/>
            <person name="Martin S."/>
            <person name="Jiggins C."/>
            <person name="Moest M."/>
            <person name="Warren A I."/>
            <person name="Generalovic N T."/>
            <person name="Byers J.R.P. K."/>
            <person name="Montejo-Kovacevich G."/>
            <person name="Yen C E."/>
        </authorList>
    </citation>
    <scope>NUCLEOTIDE SEQUENCE [LARGE SCALE GENOMIC DNA]</scope>
</reference>
<dbReference type="CDD" id="cd00886">
    <property type="entry name" value="MogA_MoaB"/>
    <property type="match status" value="1"/>
</dbReference>
<dbReference type="SMART" id="SM00852">
    <property type="entry name" value="MoCF_biosynth"/>
    <property type="match status" value="2"/>
</dbReference>
<accession>A0A7R8YX11</accession>
<dbReference type="GO" id="GO:0005524">
    <property type="term" value="F:ATP binding"/>
    <property type="evidence" value="ECO:0007669"/>
    <property type="project" value="UniProtKB-UniRule"/>
</dbReference>
<dbReference type="UniPathway" id="UPA00344"/>
<dbReference type="InterPro" id="IPR036688">
    <property type="entry name" value="MoeA_C_domain_IV_sf"/>
</dbReference>
<evidence type="ECO:0000256" key="5">
    <source>
        <dbReference type="ARBA" id="ARBA00022505"/>
    </source>
</evidence>
<evidence type="ECO:0000256" key="13">
    <source>
        <dbReference type="ARBA" id="ARBA00047317"/>
    </source>
</evidence>
<evidence type="ECO:0000256" key="3">
    <source>
        <dbReference type="ARBA" id="ARBA00007589"/>
    </source>
</evidence>
<dbReference type="InterPro" id="IPR036135">
    <property type="entry name" value="MoeA_linker/N_sf"/>
</dbReference>
<dbReference type="GO" id="GO:0030425">
    <property type="term" value="C:dendrite"/>
    <property type="evidence" value="ECO:0007669"/>
    <property type="project" value="TreeGrafter"/>
</dbReference>
<dbReference type="InterPro" id="IPR005110">
    <property type="entry name" value="MoeA_linker/N"/>
</dbReference>
<keyword evidence="9" id="KW-0067">ATP-binding</keyword>
<dbReference type="Pfam" id="PF03453">
    <property type="entry name" value="MoeA_N"/>
    <property type="match status" value="1"/>
</dbReference>
<dbReference type="Proteomes" id="UP000594454">
    <property type="component" value="Chromosome 4"/>
</dbReference>
<gene>
    <name evidence="16" type="ORF">HERILL_LOCUS10103</name>
</gene>
<sequence length="607" mass="66721">MPETVFAVITVSDSCFNKTAEDTSGPCLIQLIEEAFQTSSILGKIVPDEKSVIAMALCEYADQHRVQVIFTTGGTGFAPRDVTPEATKSVIDRECPQLALAMALESFKKTPFAALSRAVCGIREKTLIVNFPGSVKAVRECFESIKMVLPHAIQLIRDEVKLVRKTHDTVQQPVETIYRHVCPNKTNSGEISDRNSPFPMICVSDAVQIVLQKVAAFGGASFREFLRNFEAPVDIPPFRASLKDGYALRSSGFAGVKTVVGCISAGDKANSYELSDDECFKINTGAALPTDADCVVQIEDTKLLEKKADGREYLVEILVEPKPLQDVRPIGCDLKRGSPLFPNIDVSDVAIRSLMASVGHEYDIKKPKIGIISTGSELVRPTEAYSPGKVFDSNTTMLEELLKNFGFKCHVKAVVDDNFDNVRKIVENMFNEVDFVICSGGVSMGDKDYIKPVLTDLGFKLHFGRVNMKPGKPMTFASNRMKYFFGLPGNPVSAFVCFHIFTLPAIRYASGHDINKSKLAVIKVKLDSEKIELDPRPEYVRATITSRKGELLATVTGNQMSSRLQSILGADVLLHLPGWTPEKQVLTAGELLDASVLRCDFISHFES</sequence>
<dbReference type="GO" id="GO:0098970">
    <property type="term" value="P:postsynaptic neurotransmitter receptor diffusion trapping"/>
    <property type="evidence" value="ECO:0007669"/>
    <property type="project" value="TreeGrafter"/>
</dbReference>
<dbReference type="GO" id="GO:0061599">
    <property type="term" value="F:molybdopterin molybdotransferase activity"/>
    <property type="evidence" value="ECO:0007669"/>
    <property type="project" value="UniProtKB-UniRule"/>
</dbReference>
<dbReference type="FunFam" id="2.40.340.10:FF:000007">
    <property type="entry name" value="Molybdopterin molybdenumtransferase"/>
    <property type="match status" value="1"/>
</dbReference>
<keyword evidence="8" id="KW-0547">Nucleotide-binding</keyword>
<dbReference type="GO" id="GO:0007529">
    <property type="term" value="P:establishment of synaptic specificity at neuromuscular junction"/>
    <property type="evidence" value="ECO:0007669"/>
    <property type="project" value="TreeGrafter"/>
</dbReference>
<dbReference type="InParanoid" id="A0A7R8YX11"/>
<evidence type="ECO:0000256" key="6">
    <source>
        <dbReference type="ARBA" id="ARBA00022679"/>
    </source>
</evidence>
<comment type="cofactor">
    <cofactor evidence="1 14">
        <name>Mg(2+)</name>
        <dbReference type="ChEBI" id="CHEBI:18420"/>
    </cofactor>
</comment>
<keyword evidence="7 14" id="KW-0479">Metal-binding</keyword>
<comment type="similarity">
    <text evidence="14">Belongs to the MoeA family.</text>
</comment>
<protein>
    <recommendedName>
        <fullName evidence="15">MoaB/Mog domain-containing protein</fullName>
    </recommendedName>
</protein>
<evidence type="ECO:0000256" key="2">
    <source>
        <dbReference type="ARBA" id="ARBA00005046"/>
    </source>
</evidence>
<dbReference type="Gene3D" id="3.40.980.10">
    <property type="entry name" value="MoaB/Mog-like domain"/>
    <property type="match status" value="2"/>
</dbReference>
<comment type="similarity">
    <text evidence="4">In the C-terminal section; belongs to the MoeA family.</text>
</comment>
<keyword evidence="6 14" id="KW-0808">Transferase</keyword>
<comment type="catalytic activity">
    <reaction evidence="14">
        <text>molybdopterin + ATP + H(+) = adenylyl-molybdopterin + diphosphate</text>
        <dbReference type="Rhea" id="RHEA:31331"/>
        <dbReference type="ChEBI" id="CHEBI:15378"/>
        <dbReference type="ChEBI" id="CHEBI:30616"/>
        <dbReference type="ChEBI" id="CHEBI:33019"/>
        <dbReference type="ChEBI" id="CHEBI:58698"/>
        <dbReference type="ChEBI" id="CHEBI:62727"/>
    </reaction>
</comment>
<keyword evidence="11 14" id="KW-0501">Molybdenum cofactor biosynthesis</keyword>
<dbReference type="Gene3D" id="2.40.340.10">
    <property type="entry name" value="MoeA, C-terminal, domain IV"/>
    <property type="match status" value="1"/>
</dbReference>
<dbReference type="Gene3D" id="3.90.105.10">
    <property type="entry name" value="Molybdopterin biosynthesis moea protein, domain 2"/>
    <property type="match status" value="1"/>
</dbReference>
<evidence type="ECO:0000313" key="16">
    <source>
        <dbReference type="EMBL" id="CAD7087392.1"/>
    </source>
</evidence>
<dbReference type="AlphaFoldDB" id="A0A7R8YX11"/>
<dbReference type="NCBIfam" id="TIGR00177">
    <property type="entry name" value="molyb_syn"/>
    <property type="match status" value="2"/>
</dbReference>
<proteinExistence type="inferred from homology"/>
<dbReference type="SUPFAM" id="SSF63882">
    <property type="entry name" value="MoeA N-terminal region -like"/>
    <property type="match status" value="1"/>
</dbReference>
<dbReference type="PANTHER" id="PTHR10192:SF5">
    <property type="entry name" value="GEPHYRIN"/>
    <property type="match status" value="1"/>
</dbReference>
<dbReference type="PANTHER" id="PTHR10192">
    <property type="entry name" value="MOLYBDOPTERIN BIOSYNTHESIS PROTEIN"/>
    <property type="match status" value="1"/>
</dbReference>
<comment type="catalytic activity">
    <reaction evidence="13">
        <text>adenylyl-molybdopterin + molybdate = Mo-molybdopterin + AMP + H(+)</text>
        <dbReference type="Rhea" id="RHEA:35047"/>
        <dbReference type="ChEBI" id="CHEBI:15378"/>
        <dbReference type="ChEBI" id="CHEBI:36264"/>
        <dbReference type="ChEBI" id="CHEBI:62727"/>
        <dbReference type="ChEBI" id="CHEBI:71302"/>
        <dbReference type="ChEBI" id="CHEBI:456215"/>
        <dbReference type="EC" id="2.10.1.1"/>
    </reaction>
</comment>
<dbReference type="OMA" id="CFKINTG"/>